<evidence type="ECO:0000313" key="2">
    <source>
        <dbReference type="Proteomes" id="UP000224336"/>
    </source>
</evidence>
<accession>A0A192Y5B6</accession>
<proteinExistence type="predicted"/>
<gene>
    <name evidence="1" type="ORF">KTN4_336</name>
</gene>
<evidence type="ECO:0000313" key="1">
    <source>
        <dbReference type="EMBL" id="ANM45094.1"/>
    </source>
</evidence>
<reference evidence="1 2" key="1">
    <citation type="journal article" date="2016" name="Sci. Rep.">
        <title>A proposed integrated approach for the preclinical evaluation of phage therapy in Pseudomonas infections.</title>
        <authorList>
            <person name="Danis-Wlodarczyk K."/>
            <person name="Vandenheuvel D."/>
            <person name="Jang H.B."/>
            <person name="Briers Y."/>
            <person name="Olszak T."/>
            <person name="Arabski M."/>
            <person name="Wasik S."/>
            <person name="Drabik M."/>
            <person name="Higgins G."/>
            <person name="Tyrrell J."/>
            <person name="Harvey B.J."/>
            <person name="Noben J.P."/>
            <person name="Lavigne R."/>
            <person name="Drulis-Kawa Z."/>
        </authorList>
    </citation>
    <scope>NUCLEOTIDE SEQUENCE [LARGE SCALE GENOMIC DNA]</scope>
</reference>
<dbReference type="EMBL" id="KU521356">
    <property type="protein sequence ID" value="ANM45094.1"/>
    <property type="molecule type" value="Genomic_DNA"/>
</dbReference>
<name>A0A192Y5B6_9CAUD</name>
<dbReference type="Proteomes" id="UP000224336">
    <property type="component" value="Segment"/>
</dbReference>
<sequence>MTKTLRVVRVRDGIVDSLNNDGLWVNKHTFCMEEVWEAHKQTTQFQSYNWGTMYFVSENDVACNPYPHHQYREVWICQRGVQQKLELCEDLESGIVGDDHVVVIMTTTDGLDYSFVSGVYGDRINYSPYYGDAISIPCTNNQEADDVYHSLAKMANGISLSVPLVMKLIK</sequence>
<protein>
    <submittedName>
        <fullName evidence="1">Uncharacterized protein</fullName>
    </submittedName>
</protein>
<organism evidence="1 2">
    <name type="scientific">Pseudomonas phage KTN4</name>
    <dbReference type="NCBI Taxonomy" id="1862701"/>
    <lineage>
        <taxon>Viruses</taxon>
        <taxon>Duplodnaviria</taxon>
        <taxon>Heunggongvirae</taxon>
        <taxon>Uroviricota</taxon>
        <taxon>Caudoviricetes</taxon>
        <taxon>Chimalliviridae</taxon>
        <taxon>Phikzvirus</taxon>
        <taxon>Phikzvirus phiKZ</taxon>
    </lineage>
</organism>